<evidence type="ECO:0000313" key="5">
    <source>
        <dbReference type="EMBL" id="CAI8029149.1"/>
    </source>
</evidence>
<dbReference type="AlphaFoldDB" id="A0AA35SGT8"/>
<dbReference type="SMART" id="SM00322">
    <property type="entry name" value="KH"/>
    <property type="match status" value="2"/>
</dbReference>
<dbReference type="InterPro" id="IPR004088">
    <property type="entry name" value="KH_dom_type_1"/>
</dbReference>
<dbReference type="GO" id="GO:0005737">
    <property type="term" value="C:cytoplasm"/>
    <property type="evidence" value="ECO:0007669"/>
    <property type="project" value="TreeGrafter"/>
</dbReference>
<feature type="region of interest" description="Disordered" evidence="3">
    <location>
        <begin position="581"/>
        <end position="600"/>
    </location>
</feature>
<feature type="domain" description="K Homology" evidence="4">
    <location>
        <begin position="246"/>
        <end position="316"/>
    </location>
</feature>
<dbReference type="InterPro" id="IPR054727">
    <property type="entry name" value="BICC1_KH"/>
</dbReference>
<feature type="compositionally biased region" description="Low complexity" evidence="3">
    <location>
        <begin position="450"/>
        <end position="459"/>
    </location>
</feature>
<reference evidence="5" key="1">
    <citation type="submission" date="2023-03" db="EMBL/GenBank/DDBJ databases">
        <authorList>
            <person name="Steffen K."/>
            <person name="Cardenas P."/>
        </authorList>
    </citation>
    <scope>NUCLEOTIDE SEQUENCE</scope>
</reference>
<dbReference type="Gene3D" id="3.30.1370.10">
    <property type="entry name" value="K Homology domain, type 1"/>
    <property type="match status" value="1"/>
</dbReference>
<dbReference type="Proteomes" id="UP001174909">
    <property type="component" value="Unassembled WGS sequence"/>
</dbReference>
<evidence type="ECO:0000256" key="1">
    <source>
        <dbReference type="ARBA" id="ARBA00022737"/>
    </source>
</evidence>
<sequence length="600" mass="66133">MSGDLSQVSKSTRERGEEISSRSEEIERLIIAGRNDKETAADFFQSVMDSSSTLVLWPSKLKIGAKSKKDPQVKVVGLPPNVQKARELILADLDAKSERITLKIDVPFSEHSHVIGKEGANIKKVHEETKCHIHFPDSNRSLHTDKSNQVSITGQEKGVELARKRIRELLPVVVTFTLPLPGHIDPNSSDIQQMMLQYNVTIHIKPQPRHFSMLLVVRGTVRFQDGMKLAINKLVEYFTGDFRSLPQVMLNQDLAAQHHRTIIGSGGGNIRKIMEDSGTTIQFPDPQSRYQSNQVTITGSMDGVFRAREQLLGCLPVVLMFDVHDTDGSGLGTDRQTALVGELMQQWDVYISIKAKKQPIHSVIIKSIEQNMTCVYEARRRILEFVSNSARGLPDSAQMGVVNGKVVGELESSCESSLTSSVSEVAQPPGNRTVQIPMSFSEDRIASKAGFTSSGSYTTTGGGGWEEVGEGGSGLLPPEITVDEPGGLHSPTPEASDEASVVSPSLSLQPPRLTTRCFIDYDRKKEEAEKAKTSKIETTEPRKPTHYWSGYNFSESWAPGEGNIAIFDNVILRWRTDEDSSGTELSEQEWVPGSKATGVY</sequence>
<name>A0AA35SGT8_GEOBA</name>
<dbReference type="Pfam" id="PF00013">
    <property type="entry name" value="KH_1"/>
    <property type="match status" value="2"/>
</dbReference>
<gene>
    <name evidence="5" type="ORF">GBAR_LOCUS16573</name>
</gene>
<evidence type="ECO:0000313" key="6">
    <source>
        <dbReference type="Proteomes" id="UP001174909"/>
    </source>
</evidence>
<feature type="region of interest" description="Disordered" evidence="3">
    <location>
        <begin position="450"/>
        <end position="507"/>
    </location>
</feature>
<dbReference type="Pfam" id="PF22985">
    <property type="entry name" value="KH_BICC1"/>
    <property type="match status" value="2"/>
</dbReference>
<evidence type="ECO:0000256" key="3">
    <source>
        <dbReference type="SAM" id="MobiDB-lite"/>
    </source>
</evidence>
<dbReference type="InterPro" id="IPR036612">
    <property type="entry name" value="KH_dom_type_1_sf"/>
</dbReference>
<feature type="compositionally biased region" description="Gly residues" evidence="3">
    <location>
        <begin position="460"/>
        <end position="474"/>
    </location>
</feature>
<feature type="region of interest" description="Disordered" evidence="3">
    <location>
        <begin position="1"/>
        <end position="23"/>
    </location>
</feature>
<dbReference type="InterPro" id="IPR047554">
    <property type="entry name" value="BICC1_KH-I_rpt2"/>
</dbReference>
<dbReference type="InterPro" id="IPR004087">
    <property type="entry name" value="KH_dom"/>
</dbReference>
<dbReference type="Gene3D" id="3.30.310.270">
    <property type="match status" value="1"/>
</dbReference>
<dbReference type="SUPFAM" id="SSF54791">
    <property type="entry name" value="Eukaryotic type KH-domain (KH-domain type I)"/>
    <property type="match status" value="2"/>
</dbReference>
<dbReference type="EMBL" id="CASHTH010002383">
    <property type="protein sequence ID" value="CAI8029149.1"/>
    <property type="molecule type" value="Genomic_DNA"/>
</dbReference>
<dbReference type="Pfam" id="PF24234">
    <property type="entry name" value="KH_BICC1_1st"/>
    <property type="match status" value="1"/>
</dbReference>
<dbReference type="PANTHER" id="PTHR10627">
    <property type="entry name" value="SCP160"/>
    <property type="match status" value="1"/>
</dbReference>
<dbReference type="GO" id="GO:0003723">
    <property type="term" value="F:RNA binding"/>
    <property type="evidence" value="ECO:0007669"/>
    <property type="project" value="UniProtKB-UniRule"/>
</dbReference>
<keyword evidence="1" id="KW-0677">Repeat</keyword>
<dbReference type="CDD" id="cd22421">
    <property type="entry name" value="KH-I_BICC1_rpt2"/>
    <property type="match status" value="1"/>
</dbReference>
<dbReference type="InterPro" id="IPR047549">
    <property type="entry name" value="BICC1_KH-I_rpt1"/>
</dbReference>
<keyword evidence="6" id="KW-1185">Reference proteome</keyword>
<dbReference type="PANTHER" id="PTHR10627:SF69">
    <property type="entry name" value="PROTEIN BICAUDAL C"/>
    <property type="match status" value="1"/>
</dbReference>
<keyword evidence="2" id="KW-0694">RNA-binding</keyword>
<dbReference type="PROSITE" id="PS50084">
    <property type="entry name" value="KH_TYPE_1"/>
    <property type="match status" value="2"/>
</dbReference>
<comment type="caution">
    <text evidence="5">The sequence shown here is derived from an EMBL/GenBank/DDBJ whole genome shotgun (WGS) entry which is preliminary data.</text>
</comment>
<feature type="compositionally biased region" description="Basic and acidic residues" evidence="3">
    <location>
        <begin position="11"/>
        <end position="23"/>
    </location>
</feature>
<proteinExistence type="predicted"/>
<organism evidence="5 6">
    <name type="scientific">Geodia barretti</name>
    <name type="common">Barrett's horny sponge</name>
    <dbReference type="NCBI Taxonomy" id="519541"/>
    <lineage>
        <taxon>Eukaryota</taxon>
        <taxon>Metazoa</taxon>
        <taxon>Porifera</taxon>
        <taxon>Demospongiae</taxon>
        <taxon>Heteroscleromorpha</taxon>
        <taxon>Tetractinellida</taxon>
        <taxon>Astrophorina</taxon>
        <taxon>Geodiidae</taxon>
        <taxon>Geodia</taxon>
    </lineage>
</organism>
<accession>A0AA35SGT8</accession>
<evidence type="ECO:0000256" key="2">
    <source>
        <dbReference type="PROSITE-ProRule" id="PRU00117"/>
    </source>
</evidence>
<evidence type="ECO:0000259" key="4">
    <source>
        <dbReference type="SMART" id="SM00322"/>
    </source>
</evidence>
<feature type="domain" description="K Homology" evidence="4">
    <location>
        <begin position="98"/>
        <end position="171"/>
    </location>
</feature>
<protein>
    <submittedName>
        <fullName evidence="5">Protein bicaudal C homolog 1-B</fullName>
    </submittedName>
</protein>
<feature type="compositionally biased region" description="Polar residues" evidence="3">
    <location>
        <begin position="1"/>
        <end position="10"/>
    </location>
</feature>